<dbReference type="AlphaFoldDB" id="A0A1I2HHN0"/>
<dbReference type="PROSITE" id="PS51257">
    <property type="entry name" value="PROKAR_LIPOPROTEIN"/>
    <property type="match status" value="1"/>
</dbReference>
<gene>
    <name evidence="2" type="ORF">SAMN05216283_10492</name>
</gene>
<name>A0A1I2HHN0_9BACT</name>
<dbReference type="SUPFAM" id="SSF53649">
    <property type="entry name" value="Alkaline phosphatase-like"/>
    <property type="match status" value="1"/>
</dbReference>
<reference evidence="2 3" key="1">
    <citation type="submission" date="2016-10" db="EMBL/GenBank/DDBJ databases">
        <authorList>
            <person name="de Groot N.N."/>
        </authorList>
    </citation>
    <scope>NUCLEOTIDE SEQUENCE [LARGE SCALE GENOMIC DNA]</scope>
    <source>
        <strain evidence="2 3">CGMCC 1.9156</strain>
    </source>
</reference>
<dbReference type="Gene3D" id="3.40.720.10">
    <property type="entry name" value="Alkaline Phosphatase, subunit A"/>
    <property type="match status" value="1"/>
</dbReference>
<protein>
    <submittedName>
        <fullName evidence="2">Alkaline phosphatase D</fullName>
    </submittedName>
</protein>
<accession>A0A1I2HHN0</accession>
<evidence type="ECO:0000256" key="1">
    <source>
        <dbReference type="SAM" id="SignalP"/>
    </source>
</evidence>
<dbReference type="CDD" id="cd16018">
    <property type="entry name" value="Enpp"/>
    <property type="match status" value="1"/>
</dbReference>
<dbReference type="Proteomes" id="UP000198964">
    <property type="component" value="Unassembled WGS sequence"/>
</dbReference>
<dbReference type="Gene3D" id="3.30.1360.180">
    <property type="match status" value="1"/>
</dbReference>
<dbReference type="STRING" id="655355.SAMN05216283_10492"/>
<evidence type="ECO:0000313" key="2">
    <source>
        <dbReference type="EMBL" id="SFF29038.1"/>
    </source>
</evidence>
<dbReference type="Pfam" id="PF01663">
    <property type="entry name" value="Phosphodiest"/>
    <property type="match status" value="1"/>
</dbReference>
<dbReference type="EMBL" id="FONW01000004">
    <property type="protein sequence ID" value="SFF29038.1"/>
    <property type="molecule type" value="Genomic_DNA"/>
</dbReference>
<dbReference type="PANTHER" id="PTHR10151:SF120">
    <property type="entry name" value="BIS(5'-ADENOSYL)-TRIPHOSPHATASE"/>
    <property type="match status" value="1"/>
</dbReference>
<dbReference type="InterPro" id="IPR002591">
    <property type="entry name" value="Phosphodiest/P_Trfase"/>
</dbReference>
<evidence type="ECO:0000313" key="3">
    <source>
        <dbReference type="Proteomes" id="UP000198964"/>
    </source>
</evidence>
<organism evidence="2 3">
    <name type="scientific">Sunxiuqinia elliptica</name>
    <dbReference type="NCBI Taxonomy" id="655355"/>
    <lineage>
        <taxon>Bacteria</taxon>
        <taxon>Pseudomonadati</taxon>
        <taxon>Bacteroidota</taxon>
        <taxon>Bacteroidia</taxon>
        <taxon>Marinilabiliales</taxon>
        <taxon>Prolixibacteraceae</taxon>
        <taxon>Sunxiuqinia</taxon>
    </lineage>
</organism>
<feature type="signal peptide" evidence="1">
    <location>
        <begin position="1"/>
        <end position="20"/>
    </location>
</feature>
<sequence length="409" mass="46782">MKKLLLFASLLALLSCKSTPEGKTLNLTEEVRTDASYLIVLSMDGFRWDYPMLYDTPNLDSIAEIGVKSASLEPCFPSKTFPNHYSMATGLHPENHGIVMNSFKDPVIGRYKLSDREAVQNPDFYLGEPIWVTAEKQQMRSACYYWPGSEAPIQGYYPSIWKKYDGSVSYEARIDSVIDWLQLPEQERPHLIMWYFDEPDHVGHNYGPEHEITKQTIERLDSLVGVFCRKINSLPNKDSINLVFTSDHGMGPIDAGRAIELDQLLKEEWVERVEAGNPVVMIQPNKGFEDEVFQVLDKVEYMRVYTKETMPEAFHYTESERILDLVCVADSAWSLYWNAESYATGGTHGYDPVNRDMHAIFYATGPAFKKDMEHDSFKNIHLYSLFAKILGLDPAETDGHLKEVETMLN</sequence>
<dbReference type="PANTHER" id="PTHR10151">
    <property type="entry name" value="ECTONUCLEOTIDE PYROPHOSPHATASE/PHOSPHODIESTERASE"/>
    <property type="match status" value="1"/>
</dbReference>
<keyword evidence="3" id="KW-1185">Reference proteome</keyword>
<feature type="chain" id="PRO_5011583555" evidence="1">
    <location>
        <begin position="21"/>
        <end position="409"/>
    </location>
</feature>
<dbReference type="InterPro" id="IPR017850">
    <property type="entry name" value="Alkaline_phosphatase_core_sf"/>
</dbReference>
<proteinExistence type="predicted"/>
<keyword evidence="1" id="KW-0732">Signal</keyword>
<dbReference type="RefSeq" id="WP_093919779.1">
    <property type="nucleotide sequence ID" value="NZ_FONW01000004.1"/>
</dbReference>
<dbReference type="GO" id="GO:0016787">
    <property type="term" value="F:hydrolase activity"/>
    <property type="evidence" value="ECO:0007669"/>
    <property type="project" value="UniProtKB-ARBA"/>
</dbReference>